<name>A0A0D1ZY44_9EURO</name>
<dbReference type="EMBL" id="KN847494">
    <property type="protein sequence ID" value="KIW17537.1"/>
    <property type="molecule type" value="Genomic_DNA"/>
</dbReference>
<dbReference type="GeneID" id="27331814"/>
<keyword evidence="3" id="KW-1185">Reference proteome</keyword>
<dbReference type="InterPro" id="IPR050266">
    <property type="entry name" value="AB_hydrolase_sf"/>
</dbReference>
<reference evidence="2 3" key="1">
    <citation type="submission" date="2015-01" db="EMBL/GenBank/DDBJ databases">
        <title>The Genome Sequence of Exophiala spinifera CBS89968.</title>
        <authorList>
            <consortium name="The Broad Institute Genomics Platform"/>
            <person name="Cuomo C."/>
            <person name="de Hoog S."/>
            <person name="Gorbushina A."/>
            <person name="Stielow B."/>
            <person name="Teixiera M."/>
            <person name="Abouelleil A."/>
            <person name="Chapman S.B."/>
            <person name="Priest M."/>
            <person name="Young S.K."/>
            <person name="Wortman J."/>
            <person name="Nusbaum C."/>
            <person name="Birren B."/>
        </authorList>
    </citation>
    <scope>NUCLEOTIDE SEQUENCE [LARGE SCALE GENOMIC DNA]</scope>
    <source>
        <strain evidence="2 3">CBS 89968</strain>
    </source>
</reference>
<evidence type="ECO:0000259" key="1">
    <source>
        <dbReference type="Pfam" id="PF00561"/>
    </source>
</evidence>
<dbReference type="GO" id="GO:0046464">
    <property type="term" value="P:acylglycerol catabolic process"/>
    <property type="evidence" value="ECO:0007669"/>
    <property type="project" value="TreeGrafter"/>
</dbReference>
<dbReference type="HOGENOM" id="CLU_020336_7_0_1"/>
<evidence type="ECO:0000313" key="3">
    <source>
        <dbReference type="Proteomes" id="UP000053328"/>
    </source>
</evidence>
<gene>
    <name evidence="2" type="ORF">PV08_04731</name>
</gene>
<dbReference type="VEuPathDB" id="FungiDB:PV08_04731"/>
<dbReference type="AlphaFoldDB" id="A0A0D1ZY44"/>
<protein>
    <recommendedName>
        <fullName evidence="1">AB hydrolase-1 domain-containing protein</fullName>
    </recommendedName>
</protein>
<dbReference type="InterPro" id="IPR000073">
    <property type="entry name" value="AB_hydrolase_1"/>
</dbReference>
<feature type="domain" description="AB hydrolase-1" evidence="1">
    <location>
        <begin position="26"/>
        <end position="308"/>
    </location>
</feature>
<dbReference type="PRINTS" id="PR00111">
    <property type="entry name" value="ABHYDROLASE"/>
</dbReference>
<dbReference type="Proteomes" id="UP000053328">
    <property type="component" value="Unassembled WGS sequence"/>
</dbReference>
<dbReference type="GO" id="GO:0016020">
    <property type="term" value="C:membrane"/>
    <property type="evidence" value="ECO:0007669"/>
    <property type="project" value="TreeGrafter"/>
</dbReference>
<dbReference type="PANTHER" id="PTHR43798:SF33">
    <property type="entry name" value="HYDROLASE, PUTATIVE (AFU_ORTHOLOGUE AFUA_2G14860)-RELATED"/>
    <property type="match status" value="1"/>
</dbReference>
<dbReference type="SUPFAM" id="SSF53474">
    <property type="entry name" value="alpha/beta-Hydrolases"/>
    <property type="match status" value="1"/>
</dbReference>
<dbReference type="GO" id="GO:0047372">
    <property type="term" value="F:monoacylglycerol lipase activity"/>
    <property type="evidence" value="ECO:0007669"/>
    <property type="project" value="TreeGrafter"/>
</dbReference>
<organism evidence="2 3">
    <name type="scientific">Exophiala spinifera</name>
    <dbReference type="NCBI Taxonomy" id="91928"/>
    <lineage>
        <taxon>Eukaryota</taxon>
        <taxon>Fungi</taxon>
        <taxon>Dikarya</taxon>
        <taxon>Ascomycota</taxon>
        <taxon>Pezizomycotina</taxon>
        <taxon>Eurotiomycetes</taxon>
        <taxon>Chaetothyriomycetidae</taxon>
        <taxon>Chaetothyriales</taxon>
        <taxon>Herpotrichiellaceae</taxon>
        <taxon>Exophiala</taxon>
    </lineage>
</organism>
<dbReference type="PRINTS" id="PR00412">
    <property type="entry name" value="EPOXHYDRLASE"/>
</dbReference>
<dbReference type="InterPro" id="IPR029058">
    <property type="entry name" value="AB_hydrolase_fold"/>
</dbReference>
<dbReference type="STRING" id="91928.A0A0D1ZY44"/>
<dbReference type="PANTHER" id="PTHR43798">
    <property type="entry name" value="MONOACYLGLYCEROL LIPASE"/>
    <property type="match status" value="1"/>
</dbReference>
<evidence type="ECO:0000313" key="2">
    <source>
        <dbReference type="EMBL" id="KIW17537.1"/>
    </source>
</evidence>
<dbReference type="InterPro" id="IPR000639">
    <property type="entry name" value="Epox_hydrolase-like"/>
</dbReference>
<proteinExistence type="predicted"/>
<dbReference type="Pfam" id="PF00561">
    <property type="entry name" value="Abhydrolase_1"/>
    <property type="match status" value="1"/>
</dbReference>
<dbReference type="OrthoDB" id="284184at2759"/>
<dbReference type="Gene3D" id="3.40.50.1820">
    <property type="entry name" value="alpha/beta hydrolase"/>
    <property type="match status" value="1"/>
</dbReference>
<accession>A0A0D1ZY44</accession>
<sequence length="321" mass="36576">MPTFKVSRGFEYSYIIRRPVSAPKGWLLFLHGYPSIAHEWHYQLDHFHNAGYGVIAPDLLGSGHTSRPAEVEAYLYKDMAKDVVEILDHEAIDRVFAVGHDVGSLLLARLAVYFPERVEKLGFVAVGYRPPGAPVSVDRMNEMTAKVIGYPAFGYQVFFTRNPDAEVILNQHKESLLSLQYAQDPSLWKDHMCPVGAVEEWVLADRQAAWGEFLTEEDHRVRREETADELGGLPTLAWYKAAAWNLNYEVEKDLAEEAKYLHQPTIYITCANDYIAVPRAQLPQMTPWVPNLEVKELDTGHWAFLQRPEVVNEALEAFFSK</sequence>
<dbReference type="RefSeq" id="XP_016237753.1">
    <property type="nucleotide sequence ID" value="XM_016379076.1"/>
</dbReference>